<sequence>MYNDSYYSRRGRTIQRKKIDNGHVINPSLVPVYYNYLRDNGMFPSAPAPPVHVDDGTCIAVEYNKQEYTFPSAYTPLANVLGTMLDSLGIDVDITTVDHIILSLSTTSTETHKRSLLFSRSVSDTTPPLFMIGSYYGDTAEQNSFTFTFVRDYSQSGNVFYVHMAEIRNVGDYSNVFYSSVSRPLYVKQYDNSHVYLNRVVVSSVTESL</sequence>
<evidence type="ECO:0000313" key="1">
    <source>
        <dbReference type="EMBL" id="UNQ75029.1"/>
    </source>
</evidence>
<evidence type="ECO:0000313" key="2">
    <source>
        <dbReference type="Proteomes" id="UP001251011"/>
    </source>
</evidence>
<proteinExistence type="predicted"/>
<dbReference type="EMBL" id="OM095377">
    <property type="protein sequence ID" value="UNQ75029.1"/>
    <property type="molecule type" value="Genomic_DNA"/>
</dbReference>
<reference evidence="1" key="1">
    <citation type="submission" date="2021-12" db="EMBL/GenBank/DDBJ databases">
        <authorList>
            <person name="Xiao C.-T."/>
            <person name="Liu T.-N."/>
            <person name="Liu C.-X."/>
        </authorList>
    </citation>
    <scope>NUCLEOTIDE SEQUENCE</scope>
    <source>
        <strain evidence="1">HNU-XX-2020</strain>
    </source>
</reference>
<name>A0AAE9K3Z3_9VIRU</name>
<organism evidence="1 2">
    <name type="scientific">Porcine kirkovirus</name>
    <dbReference type="NCBI Taxonomy" id="2876210"/>
    <lineage>
        <taxon>Viruses</taxon>
        <taxon>Monodnaviria</taxon>
        <taxon>Shotokuvirae</taxon>
        <taxon>Cressdnaviricota</taxon>
        <taxon>Arfiviricetes</taxon>
        <taxon>Rohanvirales</taxon>
        <taxon>Kirkoviridae</taxon>
        <taxon>Melianvirus</taxon>
        <taxon>Melianvirus wilwarin</taxon>
    </lineage>
</organism>
<keyword evidence="2" id="KW-1185">Reference proteome</keyword>
<reference evidence="1" key="2">
    <citation type="journal article" date="2022" name="Arch. Virol.">
        <title>Identification and genomic characterization of a novel porcine CRESS DNA virus from a pig suffering from diarrhea in China.</title>
        <authorList>
            <person name="Liu T.N."/>
            <person name="Liu C.X."/>
            <person name="Liao J.Y."/>
            <person name="Xiong W.J."/>
            <person name="Xia J.Y."/>
            <person name="Xiao C.T."/>
        </authorList>
    </citation>
    <scope>NUCLEOTIDE SEQUENCE</scope>
    <source>
        <strain evidence="1">HNU-XX-2020</strain>
    </source>
</reference>
<dbReference type="Proteomes" id="UP001251011">
    <property type="component" value="Segment"/>
</dbReference>
<accession>A0AAE9K3Z3</accession>
<protein>
    <submittedName>
        <fullName evidence="1">Uncharacterized protein</fullName>
    </submittedName>
</protein>